<dbReference type="CDD" id="cd01908">
    <property type="entry name" value="YafJ"/>
    <property type="match status" value="1"/>
</dbReference>
<dbReference type="PROSITE" id="PS51278">
    <property type="entry name" value="GATASE_TYPE_2"/>
    <property type="match status" value="1"/>
</dbReference>
<dbReference type="InterPro" id="IPR029055">
    <property type="entry name" value="Ntn_hydrolases_N"/>
</dbReference>
<accession>A0A1T4T5H1</accession>
<dbReference type="AlphaFoldDB" id="A0A1T4T5H1"/>
<dbReference type="EMBL" id="FUXL01000019">
    <property type="protein sequence ID" value="SKA35418.1"/>
    <property type="molecule type" value="Genomic_DNA"/>
</dbReference>
<keyword evidence="3" id="KW-0808">Transferase</keyword>
<protein>
    <submittedName>
        <fullName evidence="3">Glutamine amidotransferase</fullName>
    </submittedName>
</protein>
<keyword evidence="1 3" id="KW-0315">Glutamine amidotransferase</keyword>
<dbReference type="InterPro" id="IPR017932">
    <property type="entry name" value="GATase_2_dom"/>
</dbReference>
<evidence type="ECO:0000256" key="1">
    <source>
        <dbReference type="ARBA" id="ARBA00022962"/>
    </source>
</evidence>
<dbReference type="Proteomes" id="UP000190135">
    <property type="component" value="Unassembled WGS sequence"/>
</dbReference>
<reference evidence="3 4" key="1">
    <citation type="submission" date="2017-02" db="EMBL/GenBank/DDBJ databases">
        <authorList>
            <person name="Peterson S.W."/>
        </authorList>
    </citation>
    <scope>NUCLEOTIDE SEQUENCE [LARGE SCALE GENOMIC DNA]</scope>
    <source>
        <strain evidence="3 4">USBA 369</strain>
    </source>
</reference>
<feature type="domain" description="Glutamine amidotransferase type-2" evidence="2">
    <location>
        <begin position="2"/>
        <end position="246"/>
    </location>
</feature>
<keyword evidence="4" id="KW-1185">Reference proteome</keyword>
<dbReference type="Gene3D" id="3.60.20.10">
    <property type="entry name" value="Glutamine Phosphoribosylpyrophosphate, subunit 1, domain 1"/>
    <property type="match status" value="1"/>
</dbReference>
<dbReference type="InterPro" id="IPR052373">
    <property type="entry name" value="Gamma-glu_amide_hydrolase"/>
</dbReference>
<proteinExistence type="predicted"/>
<evidence type="ECO:0000313" key="4">
    <source>
        <dbReference type="Proteomes" id="UP000190135"/>
    </source>
</evidence>
<dbReference type="STRING" id="1365950.SAMN05428963_11912"/>
<evidence type="ECO:0000313" key="3">
    <source>
        <dbReference type="EMBL" id="SKA35418.1"/>
    </source>
</evidence>
<dbReference type="SUPFAM" id="SSF56235">
    <property type="entry name" value="N-terminal nucleophile aminohydrolases (Ntn hydrolases)"/>
    <property type="match status" value="1"/>
</dbReference>
<name>A0A1T4T5H1_9HYPH</name>
<dbReference type="InterPro" id="IPR026869">
    <property type="entry name" value="EgtC-like"/>
</dbReference>
<dbReference type="RefSeq" id="WP_078710099.1">
    <property type="nucleotide sequence ID" value="NZ_FUXL01000019.1"/>
</dbReference>
<evidence type="ECO:0000259" key="2">
    <source>
        <dbReference type="PROSITE" id="PS51278"/>
    </source>
</evidence>
<dbReference type="PANTHER" id="PTHR43187">
    <property type="entry name" value="GLUTAMINE AMIDOTRANSFERASE DUG3-RELATED"/>
    <property type="match status" value="1"/>
</dbReference>
<dbReference type="GO" id="GO:0016740">
    <property type="term" value="F:transferase activity"/>
    <property type="evidence" value="ECO:0007669"/>
    <property type="project" value="UniProtKB-KW"/>
</dbReference>
<dbReference type="OrthoDB" id="9804310at2"/>
<gene>
    <name evidence="3" type="ORF">SAMN05428963_11912</name>
</gene>
<dbReference type="PANTHER" id="PTHR43187:SF1">
    <property type="entry name" value="GLUTAMINE AMIDOTRANSFERASE DUG3-RELATED"/>
    <property type="match status" value="1"/>
</dbReference>
<organism evidence="3 4">
    <name type="scientific">Consotaella salsifontis</name>
    <dbReference type="NCBI Taxonomy" id="1365950"/>
    <lineage>
        <taxon>Bacteria</taxon>
        <taxon>Pseudomonadati</taxon>
        <taxon>Pseudomonadota</taxon>
        <taxon>Alphaproteobacteria</taxon>
        <taxon>Hyphomicrobiales</taxon>
        <taxon>Aurantimonadaceae</taxon>
        <taxon>Consotaella</taxon>
    </lineage>
</organism>
<sequence length="268" mass="28812">MCRFLAYCGSPILIDTLLVAPRSSLIAQARAAREAPTPVNGDGCGIGWYGERPEPGLYRNVLPAWGDANLASLCHQVRSRLFFAHVRAATSGEVAGVNCHPFASGHHLFMHNGQIGGYQLLRRRIDALIPDALYPERKGTTDSEAIFLAALGQGLREDAPAAMERTLGAIWGEMARMGATEPLRFAAAHSDGKRLFAYRWASDGHPPSLYWRVIDEGFVVASEPCGEMLEAWNMVPSGTVLTIEASGAARLAPFTVERPAAKAGQAAA</sequence>
<dbReference type="Pfam" id="PF13230">
    <property type="entry name" value="GATase_4"/>
    <property type="match status" value="1"/>
</dbReference>